<dbReference type="GO" id="GO:0016757">
    <property type="term" value="F:glycosyltransferase activity"/>
    <property type="evidence" value="ECO:0007669"/>
    <property type="project" value="UniProtKB-KW"/>
</dbReference>
<dbReference type="STRING" id="1294262.GCA_001316085_01492"/>
<protein>
    <submittedName>
        <fullName evidence="4">Xanthine phosphoribosyltransferase</fullName>
    </submittedName>
</protein>
<dbReference type="Proteomes" id="UP000322983">
    <property type="component" value="Chromosome"/>
</dbReference>
<dbReference type="Pfam" id="PF00156">
    <property type="entry name" value="Pribosyltran"/>
    <property type="match status" value="1"/>
</dbReference>
<accession>A0A510DYF8</accession>
<dbReference type="AlphaFoldDB" id="A0A510DYF8"/>
<organism evidence="4 5">
    <name type="scientific">Sulfuracidifex tepidarius</name>
    <dbReference type="NCBI Taxonomy" id="1294262"/>
    <lineage>
        <taxon>Archaea</taxon>
        <taxon>Thermoproteota</taxon>
        <taxon>Thermoprotei</taxon>
        <taxon>Sulfolobales</taxon>
        <taxon>Sulfolobaceae</taxon>
        <taxon>Sulfuracidifex</taxon>
    </lineage>
</organism>
<gene>
    <name evidence="4" type="ORF">IC006_2599</name>
</gene>
<dbReference type="PANTHER" id="PTHR43363:SF1">
    <property type="entry name" value="HYPOXANTHINE-GUANINE PHOSPHORIBOSYLTRANSFERASE"/>
    <property type="match status" value="1"/>
</dbReference>
<dbReference type="KEGG" id="step:IC006_2599"/>
<evidence type="ECO:0000259" key="3">
    <source>
        <dbReference type="Pfam" id="PF00156"/>
    </source>
</evidence>
<dbReference type="SUPFAM" id="SSF53271">
    <property type="entry name" value="PRTase-like"/>
    <property type="match status" value="1"/>
</dbReference>
<sequence length="186" mass="21562">MNDFYVPTWDEIEKATLNIAEQAVDSNFIPDVIVAIPTGGLVPSKLLKDVMNVDRIRYIEIKLYKNVGQKDVKPVVKSVCLDDVEGRDVLVVDDVADSGETLETVSNVIAMFSPKSVKYATVYVKPWARKYPDFYYKLVDKWVIFPWDKWDVVREKPEVNVDNKDIYLKVEKKMKEITNKNKDLRR</sequence>
<keyword evidence="5" id="KW-1185">Reference proteome</keyword>
<dbReference type="EMBL" id="AP018929">
    <property type="protein sequence ID" value="BBG25264.1"/>
    <property type="molecule type" value="Genomic_DNA"/>
</dbReference>
<name>A0A510DYF8_9CREN</name>
<dbReference type="OrthoDB" id="4952at2157"/>
<dbReference type="Gene3D" id="3.40.50.2020">
    <property type="match status" value="1"/>
</dbReference>
<evidence type="ECO:0000313" key="4">
    <source>
        <dbReference type="EMBL" id="BBG25264.1"/>
    </source>
</evidence>
<reference evidence="4 5" key="1">
    <citation type="journal article" date="2020" name="Int. J. Syst. Evol. Microbiol.">
        <title>Sulfuracidifex tepidarius gen. nov., sp. nov. and transfer of Sulfolobus metallicus Huber and Stetter 1992 to the genus Sulfuracidifex as Sulfuracidifex metallicus comb. nov.</title>
        <authorList>
            <person name="Itoh T."/>
            <person name="Miura T."/>
            <person name="Sakai H.D."/>
            <person name="Kato S."/>
            <person name="Ohkuma M."/>
            <person name="Takashina T."/>
        </authorList>
    </citation>
    <scope>NUCLEOTIDE SEQUENCE [LARGE SCALE GENOMIC DNA]</scope>
    <source>
        <strain evidence="4 5">IC-006</strain>
    </source>
</reference>
<dbReference type="InterPro" id="IPR029057">
    <property type="entry name" value="PRTase-like"/>
</dbReference>
<evidence type="ECO:0000256" key="2">
    <source>
        <dbReference type="ARBA" id="ARBA00022679"/>
    </source>
</evidence>
<keyword evidence="2" id="KW-0808">Transferase</keyword>
<evidence type="ECO:0000313" key="5">
    <source>
        <dbReference type="Proteomes" id="UP000322983"/>
    </source>
</evidence>
<dbReference type="RefSeq" id="WP_054845821.1">
    <property type="nucleotide sequence ID" value="NZ_AP018929.1"/>
</dbReference>
<keyword evidence="1 4" id="KW-0328">Glycosyltransferase</keyword>
<dbReference type="CDD" id="cd06223">
    <property type="entry name" value="PRTases_typeI"/>
    <property type="match status" value="1"/>
</dbReference>
<dbReference type="PANTHER" id="PTHR43363">
    <property type="entry name" value="HYPOXANTHINE PHOSPHORIBOSYLTRANSFERASE"/>
    <property type="match status" value="1"/>
</dbReference>
<feature type="domain" description="Phosphoribosyltransferase" evidence="3">
    <location>
        <begin position="9"/>
        <end position="148"/>
    </location>
</feature>
<dbReference type="GeneID" id="41716297"/>
<proteinExistence type="predicted"/>
<evidence type="ECO:0000256" key="1">
    <source>
        <dbReference type="ARBA" id="ARBA00022676"/>
    </source>
</evidence>
<dbReference type="InterPro" id="IPR000836">
    <property type="entry name" value="PRTase_dom"/>
</dbReference>